<name>A0ABM8HR63_9BACT</name>
<proteinExistence type="predicted"/>
<dbReference type="Gene3D" id="3.20.20.220">
    <property type="match status" value="1"/>
</dbReference>
<feature type="domain" description="Proline dehydrogenase" evidence="2">
    <location>
        <begin position="4"/>
        <end position="247"/>
    </location>
</feature>
<dbReference type="SUPFAM" id="SSF51730">
    <property type="entry name" value="FAD-linked oxidoreductase"/>
    <property type="match status" value="1"/>
</dbReference>
<dbReference type="EMBL" id="AP024355">
    <property type="protein sequence ID" value="BCR04777.1"/>
    <property type="molecule type" value="Genomic_DNA"/>
</dbReference>
<reference evidence="3 4" key="2">
    <citation type="journal article" date="2021" name="Int. J. Syst. Evol. Microbiol.">
        <title>Isolation and Polyphasic Characterization of Desulfuromonas versatilis sp. Nov., an Electrogenic Bacteria Capable of Versatile Metabolism Isolated from a Graphene Oxide-Reducing Enrichment Culture.</title>
        <authorList>
            <person name="Xie L."/>
            <person name="Yoshida N."/>
            <person name="Ishii S."/>
            <person name="Meng L."/>
        </authorList>
    </citation>
    <scope>NUCLEOTIDE SEQUENCE [LARGE SCALE GENOMIC DNA]</scope>
    <source>
        <strain evidence="3 4">NIT-T3</strain>
    </source>
</reference>
<gene>
    <name evidence="3" type="ORF">DESUT3_18460</name>
</gene>
<dbReference type="InterPro" id="IPR002872">
    <property type="entry name" value="Proline_DH_dom"/>
</dbReference>
<evidence type="ECO:0000313" key="3">
    <source>
        <dbReference type="EMBL" id="BCR04777.1"/>
    </source>
</evidence>
<evidence type="ECO:0000256" key="1">
    <source>
        <dbReference type="ARBA" id="ARBA00023002"/>
    </source>
</evidence>
<dbReference type="PANTHER" id="PTHR13914:SF0">
    <property type="entry name" value="PROLINE DEHYDROGENASE 1, MITOCHONDRIAL"/>
    <property type="match status" value="1"/>
</dbReference>
<organism evidence="3 4">
    <name type="scientific">Desulfuromonas versatilis</name>
    <dbReference type="NCBI Taxonomy" id="2802975"/>
    <lineage>
        <taxon>Bacteria</taxon>
        <taxon>Pseudomonadati</taxon>
        <taxon>Thermodesulfobacteriota</taxon>
        <taxon>Desulfuromonadia</taxon>
        <taxon>Desulfuromonadales</taxon>
        <taxon>Desulfuromonadaceae</taxon>
        <taxon>Desulfuromonas</taxon>
    </lineage>
</organism>
<keyword evidence="4" id="KW-1185">Reference proteome</keyword>
<evidence type="ECO:0000313" key="4">
    <source>
        <dbReference type="Proteomes" id="UP001319827"/>
    </source>
</evidence>
<accession>A0ABM8HR63</accession>
<reference evidence="3 4" key="1">
    <citation type="journal article" date="2016" name="C (Basel)">
        <title>Selective Growth of and Electricity Production by Marine Exoelectrogenic Bacteria in Self-Aggregated Hydrogel of Microbially Reduced Graphene Oxide.</title>
        <authorList>
            <person name="Yoshida N."/>
            <person name="Goto Y."/>
            <person name="Miyata Y."/>
        </authorList>
    </citation>
    <scope>NUCLEOTIDE SEQUENCE [LARGE SCALE GENOMIC DNA]</scope>
    <source>
        <strain evidence="3 4">NIT-T3</strain>
    </source>
</reference>
<dbReference type="PANTHER" id="PTHR13914">
    <property type="entry name" value="PROLINE OXIDASE"/>
    <property type="match status" value="1"/>
</dbReference>
<keyword evidence="1" id="KW-0560">Oxidoreductase</keyword>
<dbReference type="Proteomes" id="UP001319827">
    <property type="component" value="Chromosome"/>
</dbReference>
<dbReference type="InterPro" id="IPR029041">
    <property type="entry name" value="FAD-linked_oxidoreductase-like"/>
</dbReference>
<protein>
    <submittedName>
        <fullName evidence="3">Proline dehydrogenase</fullName>
    </submittedName>
</protein>
<dbReference type="Pfam" id="PF01619">
    <property type="entry name" value="Pro_dh"/>
    <property type="match status" value="1"/>
</dbReference>
<evidence type="ECO:0000259" key="2">
    <source>
        <dbReference type="Pfam" id="PF01619"/>
    </source>
</evidence>
<sequence>MEVARHLGEQGFAVNFHYLGAQFDETDQVRRVVNEHLTLLDALTAENFNAGVALQLSLLGLGISESLATENLLLIARKAAESGRRVRIDMESAEWTARILDVVRRASRESPNIGTVVQAFLKRSNEDIDKLNQEKIPVVLVKGSHLEPQEGAFKDPEEIALFFMRLIETLMRDGSSPAIATHDEKLIEFAIDIAFIFGLDQADYEFQMLFGIRNDLAEKLLADGYRVRITLPYGDNWYPYFMRRLAERPINLWRLLRDSRREVLKDPLPES</sequence>
<dbReference type="InterPro" id="IPR015659">
    <property type="entry name" value="Proline_oxidase"/>
</dbReference>